<proteinExistence type="predicted"/>
<feature type="compositionally biased region" description="Basic and acidic residues" evidence="1">
    <location>
        <begin position="86"/>
        <end position="103"/>
    </location>
</feature>
<feature type="region of interest" description="Disordered" evidence="1">
    <location>
        <begin position="73"/>
        <end position="111"/>
    </location>
</feature>
<name>A0AAV7EXX0_ARIFI</name>
<organism evidence="2 3">
    <name type="scientific">Aristolochia fimbriata</name>
    <name type="common">White veined hardy Dutchman's pipe vine</name>
    <dbReference type="NCBI Taxonomy" id="158543"/>
    <lineage>
        <taxon>Eukaryota</taxon>
        <taxon>Viridiplantae</taxon>
        <taxon>Streptophyta</taxon>
        <taxon>Embryophyta</taxon>
        <taxon>Tracheophyta</taxon>
        <taxon>Spermatophyta</taxon>
        <taxon>Magnoliopsida</taxon>
        <taxon>Magnoliidae</taxon>
        <taxon>Piperales</taxon>
        <taxon>Aristolochiaceae</taxon>
        <taxon>Aristolochia</taxon>
    </lineage>
</organism>
<evidence type="ECO:0000313" key="2">
    <source>
        <dbReference type="EMBL" id="KAG9452502.1"/>
    </source>
</evidence>
<evidence type="ECO:0000313" key="3">
    <source>
        <dbReference type="Proteomes" id="UP000825729"/>
    </source>
</evidence>
<reference evidence="2 3" key="1">
    <citation type="submission" date="2021-07" db="EMBL/GenBank/DDBJ databases">
        <title>The Aristolochia fimbriata genome: insights into angiosperm evolution, floral development and chemical biosynthesis.</title>
        <authorList>
            <person name="Jiao Y."/>
        </authorList>
    </citation>
    <scope>NUCLEOTIDE SEQUENCE [LARGE SCALE GENOMIC DNA]</scope>
    <source>
        <strain evidence="2">IBCAS-2021</strain>
        <tissue evidence="2">Leaf</tissue>
    </source>
</reference>
<keyword evidence="3" id="KW-1185">Reference proteome</keyword>
<protein>
    <submittedName>
        <fullName evidence="2">Uncharacterized protein</fullName>
    </submittedName>
</protein>
<dbReference type="AlphaFoldDB" id="A0AAV7EXX0"/>
<evidence type="ECO:0000256" key="1">
    <source>
        <dbReference type="SAM" id="MobiDB-lite"/>
    </source>
</evidence>
<comment type="caution">
    <text evidence="2">The sequence shown here is derived from an EMBL/GenBank/DDBJ whole genome shotgun (WGS) entry which is preliminary data.</text>
</comment>
<sequence>MTHPTQVHLLQRDTATGPPIIRIHQIQPKSSYRAPNQHINPKRRKSRASEIALLPHNNNNNNNNNMHLESNRTERFRTSDWATESTGHDIKIAQDRSETEIKTPTKRSASRNVGFSEAVVLAKKRNNE</sequence>
<accession>A0AAV7EXX0</accession>
<dbReference type="EMBL" id="JAINDJ010000003">
    <property type="protein sequence ID" value="KAG9452502.1"/>
    <property type="molecule type" value="Genomic_DNA"/>
</dbReference>
<gene>
    <name evidence="2" type="ORF">H6P81_005406</name>
</gene>
<dbReference type="Proteomes" id="UP000825729">
    <property type="component" value="Unassembled WGS sequence"/>
</dbReference>